<reference evidence="3" key="1">
    <citation type="submission" date="2017-09" db="EMBL/GenBank/DDBJ databases">
        <title>Depth-based differentiation of microbial function through sediment-hosted aquifers and enrichment of novel symbionts in the deep terrestrial subsurface.</title>
        <authorList>
            <person name="Probst A.J."/>
            <person name="Ladd B."/>
            <person name="Jarett J.K."/>
            <person name="Geller-Mcgrath D.E."/>
            <person name="Sieber C.M.K."/>
            <person name="Emerson J.B."/>
            <person name="Anantharaman K."/>
            <person name="Thomas B.C."/>
            <person name="Malmstrom R."/>
            <person name="Stieglmeier M."/>
            <person name="Klingl A."/>
            <person name="Woyke T."/>
            <person name="Ryan C.M."/>
            <person name="Banfield J.F."/>
        </authorList>
    </citation>
    <scope>NUCLEOTIDE SEQUENCE [LARGE SCALE GENOMIC DNA]</scope>
</reference>
<organism evidence="2 3">
    <name type="scientific">Candidatus Collierbacteria bacterium CG17_big_fil_post_rev_8_21_14_2_50_45_7</name>
    <dbReference type="NCBI Taxonomy" id="1974536"/>
    <lineage>
        <taxon>Bacteria</taxon>
        <taxon>Candidatus Collieribacteriota</taxon>
    </lineage>
</organism>
<comment type="caution">
    <text evidence="2">The sequence shown here is derived from an EMBL/GenBank/DDBJ whole genome shotgun (WGS) entry which is preliminary data.</text>
</comment>
<dbReference type="Gene3D" id="3.90.1640.30">
    <property type="match status" value="1"/>
</dbReference>
<dbReference type="InterPro" id="IPR001667">
    <property type="entry name" value="DDH_dom"/>
</dbReference>
<name>A0A2M7FSS9_9BACT</name>
<proteinExistence type="predicted"/>
<feature type="domain" description="DDH" evidence="1">
    <location>
        <begin position="10"/>
        <end position="108"/>
    </location>
</feature>
<feature type="non-terminal residue" evidence="2">
    <location>
        <position position="118"/>
    </location>
</feature>
<dbReference type="Pfam" id="PF01368">
    <property type="entry name" value="DHH"/>
    <property type="match status" value="1"/>
</dbReference>
<dbReference type="InterPro" id="IPR051673">
    <property type="entry name" value="SSDNA_exonuclease_RecJ"/>
</dbReference>
<dbReference type="PANTHER" id="PTHR30255:SF2">
    <property type="entry name" value="SINGLE-STRANDED-DNA-SPECIFIC EXONUCLEASE RECJ"/>
    <property type="match status" value="1"/>
</dbReference>
<gene>
    <name evidence="2" type="ORF">COW38_00050</name>
</gene>
<dbReference type="PANTHER" id="PTHR30255">
    <property type="entry name" value="SINGLE-STRANDED-DNA-SPECIFIC EXONUCLEASE RECJ"/>
    <property type="match status" value="1"/>
</dbReference>
<dbReference type="InterPro" id="IPR038763">
    <property type="entry name" value="DHH_sf"/>
</dbReference>
<protein>
    <recommendedName>
        <fullName evidence="1">DDH domain-containing protein</fullName>
    </recommendedName>
</protein>
<dbReference type="Proteomes" id="UP000230556">
    <property type="component" value="Unassembled WGS sequence"/>
</dbReference>
<sequence length="118" mass="12737">MAYAKGGKSRILPFIPDRTRHGYGLSIKAVGDIIEGDGFKTTSFPDFSPKLILTVDNGIVAHEAASVLAKKGIDLVITDHHQVSDTLPEAKVILHTTATSGAGIAWIFSLYLLEENQF</sequence>
<dbReference type="AlphaFoldDB" id="A0A2M7FSS9"/>
<evidence type="ECO:0000259" key="1">
    <source>
        <dbReference type="Pfam" id="PF01368"/>
    </source>
</evidence>
<dbReference type="SUPFAM" id="SSF64182">
    <property type="entry name" value="DHH phosphoesterases"/>
    <property type="match status" value="1"/>
</dbReference>
<accession>A0A2M7FSS9</accession>
<evidence type="ECO:0000313" key="3">
    <source>
        <dbReference type="Proteomes" id="UP000230556"/>
    </source>
</evidence>
<evidence type="ECO:0000313" key="2">
    <source>
        <dbReference type="EMBL" id="PIW08741.1"/>
    </source>
</evidence>
<dbReference type="EMBL" id="PFFO01000003">
    <property type="protein sequence ID" value="PIW08741.1"/>
    <property type="molecule type" value="Genomic_DNA"/>
</dbReference>
<dbReference type="GO" id="GO:0004527">
    <property type="term" value="F:exonuclease activity"/>
    <property type="evidence" value="ECO:0007669"/>
    <property type="project" value="UniProtKB-KW"/>
</dbReference>